<dbReference type="Proteomes" id="UP000865560">
    <property type="component" value="Unassembled WGS sequence"/>
</dbReference>
<accession>A0AB36G1J2</accession>
<evidence type="ECO:0000313" key="2">
    <source>
        <dbReference type="Proteomes" id="UP000865560"/>
    </source>
</evidence>
<name>A0AB36G1J2_CAMJU</name>
<reference evidence="1 2" key="1">
    <citation type="submission" date="2016-09" db="EMBL/GenBank/DDBJ databases">
        <title>Campylobacter from American crows.</title>
        <authorList>
            <person name="Weis A.M."/>
            <person name="Weimer B.C."/>
            <person name="Townsend A.K."/>
            <person name="Taff C."/>
        </authorList>
    </citation>
    <scope>NUCLEOTIDE SEQUENCE [LARGE SCALE GENOMIC DNA]</scope>
    <source>
        <strain evidence="1 2">BCW_3791</strain>
    </source>
</reference>
<dbReference type="EMBL" id="MJVJ01000122">
    <property type="protein sequence ID" value="OEV45194.1"/>
    <property type="molecule type" value="Genomic_DNA"/>
</dbReference>
<protein>
    <submittedName>
        <fullName evidence="1">Uncharacterized protein</fullName>
    </submittedName>
</protein>
<gene>
    <name evidence="1" type="ORF">AJY60_08665</name>
</gene>
<organism evidence="1 2">
    <name type="scientific">Campylobacter jejuni</name>
    <dbReference type="NCBI Taxonomy" id="197"/>
    <lineage>
        <taxon>Bacteria</taxon>
        <taxon>Pseudomonadati</taxon>
        <taxon>Campylobacterota</taxon>
        <taxon>Epsilonproteobacteria</taxon>
        <taxon>Campylobacterales</taxon>
        <taxon>Campylobacteraceae</taxon>
        <taxon>Campylobacter</taxon>
    </lineage>
</organism>
<comment type="caution">
    <text evidence="1">The sequence shown here is derived from an EMBL/GenBank/DDBJ whole genome shotgun (WGS) entry which is preliminary data.</text>
</comment>
<sequence>MKLKQFIDENECYNKTLVCKDSVKLILECNGRKFYKILIDTKDTSKLENKQSRCDYVVTTTDLKDIIIYTELKGGNLKTAYEQILAIYELLNEDFEKRYIAISHTGNPQASTIAQNYGKKLKDRKFKLPPLTSSKILSLKYDPNTQTINK</sequence>
<dbReference type="AlphaFoldDB" id="A0AB36G1J2"/>
<proteinExistence type="predicted"/>
<dbReference type="RefSeq" id="WP_070261589.1">
    <property type="nucleotide sequence ID" value="NZ_MJVJ01000122.1"/>
</dbReference>
<evidence type="ECO:0000313" key="1">
    <source>
        <dbReference type="EMBL" id="OEV45194.1"/>
    </source>
</evidence>